<evidence type="ECO:0000256" key="3">
    <source>
        <dbReference type="ARBA" id="ARBA00022552"/>
    </source>
</evidence>
<dbReference type="InterPro" id="IPR011545">
    <property type="entry name" value="DEAD/DEAH_box_helicase_dom"/>
</dbReference>
<comment type="caution">
    <text evidence="16">The sequence shown here is derived from an EMBL/GenBank/DDBJ whole genome shotgun (WGS) entry which is preliminary data.</text>
</comment>
<comment type="subcellular location">
    <subcellularLocation>
        <location evidence="1">Nucleus</location>
        <location evidence="1">Nucleolus</location>
    </subcellularLocation>
</comment>
<dbReference type="InterPro" id="IPR001650">
    <property type="entry name" value="Helicase_C-like"/>
</dbReference>
<keyword evidence="6 11" id="KW-0347">Helicase</keyword>
<dbReference type="STRING" id="133383.A0A1R0GZ36"/>
<keyword evidence="9" id="KW-0175">Coiled coil</keyword>
<dbReference type="InterPro" id="IPR027417">
    <property type="entry name" value="P-loop_NTPase"/>
</dbReference>
<comment type="domain">
    <text evidence="12">The Q motif is unique to and characteristic of the DEAD box family of RNA helicases and controls ATP binding and hydrolysis.</text>
</comment>
<dbReference type="SMART" id="SM01178">
    <property type="entry name" value="DUF4217"/>
    <property type="match status" value="1"/>
</dbReference>
<dbReference type="InterPro" id="IPR014001">
    <property type="entry name" value="Helicase_ATP-bd"/>
</dbReference>
<dbReference type="CDD" id="cd18787">
    <property type="entry name" value="SF2_C_DEAD"/>
    <property type="match status" value="1"/>
</dbReference>
<dbReference type="PANTHER" id="PTHR24031">
    <property type="entry name" value="RNA HELICASE"/>
    <property type="match status" value="1"/>
</dbReference>
<evidence type="ECO:0000313" key="17">
    <source>
        <dbReference type="Proteomes" id="UP000187455"/>
    </source>
</evidence>
<evidence type="ECO:0000259" key="14">
    <source>
        <dbReference type="PROSITE" id="PS51192"/>
    </source>
</evidence>
<dbReference type="Gene3D" id="3.40.50.300">
    <property type="entry name" value="P-loop containing nucleotide triphosphate hydrolases"/>
    <property type="match status" value="2"/>
</dbReference>
<dbReference type="GO" id="GO:0006364">
    <property type="term" value="P:rRNA processing"/>
    <property type="evidence" value="ECO:0007669"/>
    <property type="project" value="UniProtKB-KW"/>
</dbReference>
<sequence>MTKKISKSRKIETGSDSLVPESTSIFDTQNISLKDDNSQKMISGHESKIQTIDVQKTKAKKNSRPSASAVFSYTEAWDKIKPPLNSEILNAMSLQGFENTTPVQFATIPQILKGKDVVVEAVTGSGKTLAFAVPVVELLIKKIKKIKQPHQNVHSIIISPTRELAQQTYKVFANLISLTGFDFTVVLAIGGSANESETIEQNASLKTNGANILIGTPGRIEDLVCGRLIGNNTKSTTNQNKKKWQSSTGRRSSPIISCRELEVLIMDEADRLLDLGFEKQLNMILSMLPKQRRTGLFSATMSEALSELVRTGLRNPAKISVKVESLDGIGLDQITPSTPSQKYIVYFSTCAAVDYFYRLLSNYFKILNEKSQDSQSHNIAVASLHGQMNPKKRSLTYDTFTNLPSTQSGLLVCTDVASRGLDIPDVDCVIQWDLPSDPKVFPHRCGRTARAGRKGSALIFLNPGREETYIEFMSIRKIPMHSTFYLNADLTPFTEKNKNYPDQDIENDDLLESIRKSICSDRETYEKGLLAFVSFVRSYQKHDAHYIFSLKSIDLALVAKGFALLHLPRMPELQNINSENFKKFDFDYEKIPYSDKIREKQRLAKIAQHKSENSAEGDSNKERKNKKRKPESWSNKIDSKEKKQIRLEKKIKKRDAIARANLSADSLNSSTTPHGVPGSISNLDDINVQPSNKLDKLDLIIKEKSLGGAKSLLGMIRKQKPQRID</sequence>
<evidence type="ECO:0000256" key="4">
    <source>
        <dbReference type="ARBA" id="ARBA00022741"/>
    </source>
</evidence>
<evidence type="ECO:0000313" key="16">
    <source>
        <dbReference type="EMBL" id="OLY82161.1"/>
    </source>
</evidence>
<keyword evidence="4 11" id="KW-0547">Nucleotide-binding</keyword>
<dbReference type="SUPFAM" id="SSF52540">
    <property type="entry name" value="P-loop containing nucleoside triphosphate hydrolases"/>
    <property type="match status" value="1"/>
</dbReference>
<dbReference type="InterPro" id="IPR025313">
    <property type="entry name" value="SPB4-like_CTE"/>
</dbReference>
<evidence type="ECO:0000256" key="12">
    <source>
        <dbReference type="RuleBase" id="RU365068"/>
    </source>
</evidence>
<evidence type="ECO:0000256" key="13">
    <source>
        <dbReference type="SAM" id="MobiDB-lite"/>
    </source>
</evidence>
<keyword evidence="7 11" id="KW-0067">ATP-binding</keyword>
<evidence type="ECO:0000256" key="7">
    <source>
        <dbReference type="ARBA" id="ARBA00022840"/>
    </source>
</evidence>
<keyword evidence="8 12" id="KW-0694">RNA-binding</keyword>
<evidence type="ECO:0000256" key="10">
    <source>
        <dbReference type="ARBA" id="ARBA00038002"/>
    </source>
</evidence>
<evidence type="ECO:0000256" key="6">
    <source>
        <dbReference type="ARBA" id="ARBA00022806"/>
    </source>
</evidence>
<dbReference type="GO" id="GO:0005730">
    <property type="term" value="C:nucleolus"/>
    <property type="evidence" value="ECO:0007669"/>
    <property type="project" value="UniProtKB-SubCell"/>
</dbReference>
<name>A0A1R0GZ36_9FUNG</name>
<gene>
    <name evidence="16" type="ORF">AYI68_g3723</name>
</gene>
<dbReference type="InterPro" id="IPR000629">
    <property type="entry name" value="RNA-helicase_DEAD-box_CS"/>
</dbReference>
<dbReference type="Pfam" id="PF00270">
    <property type="entry name" value="DEAD"/>
    <property type="match status" value="1"/>
</dbReference>
<evidence type="ECO:0000256" key="1">
    <source>
        <dbReference type="ARBA" id="ARBA00004604"/>
    </source>
</evidence>
<dbReference type="GO" id="GO:0016887">
    <property type="term" value="F:ATP hydrolysis activity"/>
    <property type="evidence" value="ECO:0007669"/>
    <property type="project" value="RHEA"/>
</dbReference>
<dbReference type="Pfam" id="PF23681">
    <property type="entry name" value="CTT_SPB4"/>
    <property type="match status" value="1"/>
</dbReference>
<keyword evidence="3" id="KW-0698">rRNA processing</keyword>
<feature type="compositionally biased region" description="Basic and acidic residues" evidence="13">
    <location>
        <begin position="609"/>
        <end position="622"/>
    </location>
</feature>
<reference evidence="16 17" key="1">
    <citation type="journal article" date="2016" name="Mol. Biol. Evol.">
        <title>Genome-Wide Survey of Gut Fungi (Harpellales) Reveals the First Horizontally Transferred Ubiquitin Gene from a Mosquito Host.</title>
        <authorList>
            <person name="Wang Y."/>
            <person name="White M.M."/>
            <person name="Kvist S."/>
            <person name="Moncalvo J.M."/>
        </authorList>
    </citation>
    <scope>NUCLEOTIDE SEQUENCE [LARGE SCALE GENOMIC DNA]</scope>
    <source>
        <strain evidence="16 17">ALG-7-W6</strain>
    </source>
</reference>
<dbReference type="Proteomes" id="UP000187455">
    <property type="component" value="Unassembled WGS sequence"/>
</dbReference>
<dbReference type="PROSITE" id="PS00039">
    <property type="entry name" value="DEAD_ATP_HELICASE"/>
    <property type="match status" value="1"/>
</dbReference>
<dbReference type="OrthoDB" id="7396459at2759"/>
<dbReference type="Pfam" id="PF13959">
    <property type="entry name" value="CTE_SPB4"/>
    <property type="match status" value="1"/>
</dbReference>
<dbReference type="SMART" id="SM00490">
    <property type="entry name" value="HELICc"/>
    <property type="match status" value="1"/>
</dbReference>
<dbReference type="GO" id="GO:0005524">
    <property type="term" value="F:ATP binding"/>
    <property type="evidence" value="ECO:0007669"/>
    <property type="project" value="UniProtKB-UniRule"/>
</dbReference>
<evidence type="ECO:0000256" key="9">
    <source>
        <dbReference type="ARBA" id="ARBA00023054"/>
    </source>
</evidence>
<dbReference type="AlphaFoldDB" id="A0A1R0GZ36"/>
<comment type="catalytic activity">
    <reaction evidence="12">
        <text>ATP + H2O = ADP + phosphate + H(+)</text>
        <dbReference type="Rhea" id="RHEA:13065"/>
        <dbReference type="ChEBI" id="CHEBI:15377"/>
        <dbReference type="ChEBI" id="CHEBI:15378"/>
        <dbReference type="ChEBI" id="CHEBI:30616"/>
        <dbReference type="ChEBI" id="CHEBI:43474"/>
        <dbReference type="ChEBI" id="CHEBI:456216"/>
        <dbReference type="EC" id="3.6.4.13"/>
    </reaction>
</comment>
<proteinExistence type="inferred from homology"/>
<dbReference type="EC" id="3.6.4.13" evidence="12"/>
<keyword evidence="5 11" id="KW-0378">Hydrolase</keyword>
<evidence type="ECO:0000256" key="11">
    <source>
        <dbReference type="RuleBase" id="RU000492"/>
    </source>
</evidence>
<dbReference type="CDD" id="cd17960">
    <property type="entry name" value="DEADc_DDX55"/>
    <property type="match status" value="1"/>
</dbReference>
<dbReference type="SMART" id="SM00487">
    <property type="entry name" value="DEXDc"/>
    <property type="match status" value="1"/>
</dbReference>
<feature type="region of interest" description="Disordered" evidence="13">
    <location>
        <begin position="604"/>
        <end position="645"/>
    </location>
</feature>
<evidence type="ECO:0000256" key="5">
    <source>
        <dbReference type="ARBA" id="ARBA00022801"/>
    </source>
</evidence>
<comment type="function">
    <text evidence="12">RNA helicase.</text>
</comment>
<dbReference type="Pfam" id="PF00271">
    <property type="entry name" value="Helicase_C"/>
    <property type="match status" value="1"/>
</dbReference>
<keyword evidence="17" id="KW-1185">Reference proteome</keyword>
<evidence type="ECO:0000259" key="15">
    <source>
        <dbReference type="PROSITE" id="PS51194"/>
    </source>
</evidence>
<feature type="domain" description="Helicase ATP-binding" evidence="14">
    <location>
        <begin position="108"/>
        <end position="319"/>
    </location>
</feature>
<evidence type="ECO:0000256" key="8">
    <source>
        <dbReference type="ARBA" id="ARBA00022884"/>
    </source>
</evidence>
<keyword evidence="2" id="KW-0690">Ribosome biogenesis</keyword>
<protein>
    <recommendedName>
        <fullName evidence="12">ATP-dependent RNA helicase</fullName>
        <ecNumber evidence="12">3.6.4.13</ecNumber>
    </recommendedName>
</protein>
<accession>A0A1R0GZ36</accession>
<dbReference type="GO" id="GO:0003723">
    <property type="term" value="F:RNA binding"/>
    <property type="evidence" value="ECO:0007669"/>
    <property type="project" value="UniProtKB-UniRule"/>
</dbReference>
<dbReference type="InterPro" id="IPR056330">
    <property type="entry name" value="CTT_SPB4"/>
</dbReference>
<dbReference type="PROSITE" id="PS51192">
    <property type="entry name" value="HELICASE_ATP_BIND_1"/>
    <property type="match status" value="1"/>
</dbReference>
<dbReference type="PROSITE" id="PS51194">
    <property type="entry name" value="HELICASE_CTER"/>
    <property type="match status" value="1"/>
</dbReference>
<feature type="domain" description="Helicase C-terminal" evidence="15">
    <location>
        <begin position="330"/>
        <end position="499"/>
    </location>
</feature>
<comment type="similarity">
    <text evidence="10">Belongs to the DEAD box helicase family. DDX55/SPB4 subfamily.</text>
</comment>
<evidence type="ECO:0000256" key="2">
    <source>
        <dbReference type="ARBA" id="ARBA00022517"/>
    </source>
</evidence>
<organism evidence="16 17">
    <name type="scientific">Smittium mucronatum</name>
    <dbReference type="NCBI Taxonomy" id="133383"/>
    <lineage>
        <taxon>Eukaryota</taxon>
        <taxon>Fungi</taxon>
        <taxon>Fungi incertae sedis</taxon>
        <taxon>Zoopagomycota</taxon>
        <taxon>Kickxellomycotina</taxon>
        <taxon>Harpellomycetes</taxon>
        <taxon>Harpellales</taxon>
        <taxon>Legeriomycetaceae</taxon>
        <taxon>Smittium</taxon>
    </lineage>
</organism>
<dbReference type="EMBL" id="LSSL01001841">
    <property type="protein sequence ID" value="OLY82161.1"/>
    <property type="molecule type" value="Genomic_DNA"/>
</dbReference>
<feature type="region of interest" description="Disordered" evidence="13">
    <location>
        <begin position="1"/>
        <end position="21"/>
    </location>
</feature>
<dbReference type="GO" id="GO:0003724">
    <property type="term" value="F:RNA helicase activity"/>
    <property type="evidence" value="ECO:0007669"/>
    <property type="project" value="UniProtKB-EC"/>
</dbReference>